<reference evidence="1" key="2">
    <citation type="submission" date="2023-01" db="EMBL/GenBank/DDBJ databases">
        <authorList>
            <person name="Sun Q."/>
            <person name="Evtushenko L."/>
        </authorList>
    </citation>
    <scope>NUCLEOTIDE SEQUENCE</scope>
    <source>
        <strain evidence="1">VKM Ac-1321</strain>
    </source>
</reference>
<dbReference type="EMBL" id="BSFP01000015">
    <property type="protein sequence ID" value="GLL01411.1"/>
    <property type="molecule type" value="Genomic_DNA"/>
</dbReference>
<protein>
    <submittedName>
        <fullName evidence="1">Uncharacterized protein</fullName>
    </submittedName>
</protein>
<dbReference type="InterPro" id="IPR025336">
    <property type="entry name" value="SCO4226-like"/>
</dbReference>
<dbReference type="Pfam" id="PF14026">
    <property type="entry name" value="SCO4226-like"/>
    <property type="match status" value="1"/>
</dbReference>
<evidence type="ECO:0000313" key="1">
    <source>
        <dbReference type="EMBL" id="GLL01411.1"/>
    </source>
</evidence>
<evidence type="ECO:0000313" key="2">
    <source>
        <dbReference type="Proteomes" id="UP001143480"/>
    </source>
</evidence>
<name>A0A9W6KG07_9ACTN</name>
<proteinExistence type="predicted"/>
<reference evidence="1" key="1">
    <citation type="journal article" date="2014" name="Int. J. Syst. Evol. Microbiol.">
        <title>Complete genome sequence of Corynebacterium casei LMG S-19264T (=DSM 44701T), isolated from a smear-ripened cheese.</title>
        <authorList>
            <consortium name="US DOE Joint Genome Institute (JGI-PGF)"/>
            <person name="Walter F."/>
            <person name="Albersmeier A."/>
            <person name="Kalinowski J."/>
            <person name="Ruckert C."/>
        </authorList>
    </citation>
    <scope>NUCLEOTIDE SEQUENCE</scope>
    <source>
        <strain evidence="1">VKM Ac-1321</strain>
    </source>
</reference>
<accession>A0A9W6KG07</accession>
<sequence length="80" mass="8694">MATFLDVHAGYADVSPQELTAALAADRACAEPEGVRLGRGWLDRASGLMFRVVHGPDRETILRVQERAGHPATELVEIPQ</sequence>
<dbReference type="InterPro" id="IPR042557">
    <property type="entry name" value="SCO4226"/>
</dbReference>
<keyword evidence="2" id="KW-1185">Reference proteome</keyword>
<dbReference type="RefSeq" id="WP_261964092.1">
    <property type="nucleotide sequence ID" value="NZ_BAAAXA010000003.1"/>
</dbReference>
<gene>
    <name evidence="1" type="ORF">GCM10017581_031520</name>
</gene>
<comment type="caution">
    <text evidence="1">The sequence shown here is derived from an EMBL/GenBank/DDBJ whole genome shotgun (WGS) entry which is preliminary data.</text>
</comment>
<organism evidence="1 2">
    <name type="scientific">Dactylosporangium matsuzakiense</name>
    <dbReference type="NCBI Taxonomy" id="53360"/>
    <lineage>
        <taxon>Bacteria</taxon>
        <taxon>Bacillati</taxon>
        <taxon>Actinomycetota</taxon>
        <taxon>Actinomycetes</taxon>
        <taxon>Micromonosporales</taxon>
        <taxon>Micromonosporaceae</taxon>
        <taxon>Dactylosporangium</taxon>
    </lineage>
</organism>
<dbReference type="Proteomes" id="UP001143480">
    <property type="component" value="Unassembled WGS sequence"/>
</dbReference>
<dbReference type="Gene3D" id="3.30.70.3090">
    <property type="entry name" value="ORF SCO4226, nickel-binding ferredoxin-like monomer"/>
    <property type="match status" value="1"/>
</dbReference>
<dbReference type="AlphaFoldDB" id="A0A9W6KG07"/>